<dbReference type="STRING" id="418459.E3KHU4"/>
<sequence length="165" mass="18516">MVMGADVTHPGRDSLEPSIAAVVGSTNRYGSCYAAEFSVQPGRQEIISDLHIMVKQLLIKFYQHNRLLPENLIFYRDGVSEGQFPDVVAKEIPLVRQAINAMGEDERCKLTYIICGKRHHFKFGPTTKDKNHCDSKGNLLPGVVIDTSWWNPWNFSSFPLHCPGG</sequence>
<dbReference type="HOGENOM" id="CLU_1611587_0_0_1"/>
<reference key="1">
    <citation type="submission" date="2007-01" db="EMBL/GenBank/DDBJ databases">
        <title>The Genome Sequence of Puccinia graminis f. sp. tritici Strain CRL 75-36-700-3.</title>
        <authorList>
            <consortium name="The Broad Institute Genome Sequencing Platform"/>
            <person name="Birren B."/>
            <person name="Lander E."/>
            <person name="Galagan J."/>
            <person name="Nusbaum C."/>
            <person name="Devon K."/>
            <person name="Cuomo C."/>
            <person name="Jaffe D."/>
            <person name="Butler J."/>
            <person name="Alvarez P."/>
            <person name="Gnerre S."/>
            <person name="Grabherr M."/>
            <person name="Mauceli E."/>
            <person name="Brockman W."/>
            <person name="Young S."/>
            <person name="LaButti K."/>
            <person name="Sykes S."/>
            <person name="DeCaprio D."/>
            <person name="Crawford M."/>
            <person name="Koehrsen M."/>
            <person name="Engels R."/>
            <person name="Montgomery P."/>
            <person name="Pearson M."/>
            <person name="Howarth C."/>
            <person name="Larson L."/>
            <person name="White J."/>
            <person name="Zeng Q."/>
            <person name="Kodira C."/>
            <person name="Yandava C."/>
            <person name="Alvarado L."/>
            <person name="O'Leary S."/>
            <person name="Szabo L."/>
            <person name="Dean R."/>
            <person name="Schein J."/>
        </authorList>
    </citation>
    <scope>NUCLEOTIDE SEQUENCE</scope>
    <source>
        <strain>CRL 75-36-700-3</strain>
    </source>
</reference>
<accession>E3KHU4</accession>
<dbReference type="VEuPathDB" id="FungiDB:PGTG_09582"/>
<dbReference type="OrthoDB" id="10252740at2759"/>
<organism evidence="2 3">
    <name type="scientific">Puccinia graminis f. sp. tritici (strain CRL 75-36-700-3 / race SCCL)</name>
    <name type="common">Black stem rust fungus</name>
    <dbReference type="NCBI Taxonomy" id="418459"/>
    <lineage>
        <taxon>Eukaryota</taxon>
        <taxon>Fungi</taxon>
        <taxon>Dikarya</taxon>
        <taxon>Basidiomycota</taxon>
        <taxon>Pucciniomycotina</taxon>
        <taxon>Pucciniomycetes</taxon>
        <taxon>Pucciniales</taxon>
        <taxon>Pucciniaceae</taxon>
        <taxon>Puccinia</taxon>
    </lineage>
</organism>
<dbReference type="InterPro" id="IPR003165">
    <property type="entry name" value="Piwi"/>
</dbReference>
<dbReference type="RefSeq" id="XP_003328288.2">
    <property type="nucleotide sequence ID" value="XM_003328240.2"/>
</dbReference>
<dbReference type="InterPro" id="IPR036397">
    <property type="entry name" value="RNaseH_sf"/>
</dbReference>
<evidence type="ECO:0000313" key="2">
    <source>
        <dbReference type="EMBL" id="EFP83869.2"/>
    </source>
</evidence>
<proteinExistence type="predicted"/>
<dbReference type="PROSITE" id="PS50822">
    <property type="entry name" value="PIWI"/>
    <property type="match status" value="1"/>
</dbReference>
<evidence type="ECO:0000259" key="1">
    <source>
        <dbReference type="PROSITE" id="PS50822"/>
    </source>
</evidence>
<reference evidence="3" key="2">
    <citation type="journal article" date="2011" name="Proc. Natl. Acad. Sci. U.S.A.">
        <title>Obligate biotrophy features unraveled by the genomic analysis of rust fungi.</title>
        <authorList>
            <person name="Duplessis S."/>
            <person name="Cuomo C.A."/>
            <person name="Lin Y.-C."/>
            <person name="Aerts A."/>
            <person name="Tisserant E."/>
            <person name="Veneault-Fourrey C."/>
            <person name="Joly D.L."/>
            <person name="Hacquard S."/>
            <person name="Amselem J."/>
            <person name="Cantarel B.L."/>
            <person name="Chiu R."/>
            <person name="Coutinho P.M."/>
            <person name="Feau N."/>
            <person name="Field M."/>
            <person name="Frey P."/>
            <person name="Gelhaye E."/>
            <person name="Goldberg J."/>
            <person name="Grabherr M.G."/>
            <person name="Kodira C.D."/>
            <person name="Kohler A."/>
            <person name="Kuees U."/>
            <person name="Lindquist E.A."/>
            <person name="Lucas S.M."/>
            <person name="Mago R."/>
            <person name="Mauceli E."/>
            <person name="Morin E."/>
            <person name="Murat C."/>
            <person name="Pangilinan J.L."/>
            <person name="Park R."/>
            <person name="Pearson M."/>
            <person name="Quesneville H."/>
            <person name="Rouhier N."/>
            <person name="Sakthikumar S."/>
            <person name="Salamov A.A."/>
            <person name="Schmutz J."/>
            <person name="Selles B."/>
            <person name="Shapiro H."/>
            <person name="Tanguay P."/>
            <person name="Tuskan G.A."/>
            <person name="Henrissat B."/>
            <person name="Van de Peer Y."/>
            <person name="Rouze P."/>
            <person name="Ellis J.G."/>
            <person name="Dodds P.N."/>
            <person name="Schein J.E."/>
            <person name="Zhong S."/>
            <person name="Hamelin R.C."/>
            <person name="Grigoriev I.V."/>
            <person name="Szabo L.J."/>
            <person name="Martin F."/>
        </authorList>
    </citation>
    <scope>NUCLEOTIDE SEQUENCE [LARGE SCALE GENOMIC DNA]</scope>
    <source>
        <strain evidence="3">CRL 75-36-700-3 / race SCCL</strain>
    </source>
</reference>
<dbReference type="AlphaFoldDB" id="E3KHU4"/>
<dbReference type="Pfam" id="PF02171">
    <property type="entry name" value="Piwi"/>
    <property type="match status" value="1"/>
</dbReference>
<dbReference type="InParanoid" id="E3KHU4"/>
<dbReference type="Gene3D" id="3.30.420.10">
    <property type="entry name" value="Ribonuclease H-like superfamily/Ribonuclease H"/>
    <property type="match status" value="1"/>
</dbReference>
<dbReference type="InterPro" id="IPR012337">
    <property type="entry name" value="RNaseH-like_sf"/>
</dbReference>
<protein>
    <recommendedName>
        <fullName evidence="1">Piwi domain-containing protein</fullName>
    </recommendedName>
</protein>
<dbReference type="KEGG" id="pgr:PGTG_09582"/>
<gene>
    <name evidence="2" type="ORF">PGTG_09582</name>
</gene>
<name>E3KHU4_PUCGT</name>
<dbReference type="Proteomes" id="UP000008783">
    <property type="component" value="Unassembled WGS sequence"/>
</dbReference>
<dbReference type="GO" id="GO:0003676">
    <property type="term" value="F:nucleic acid binding"/>
    <property type="evidence" value="ECO:0007669"/>
    <property type="project" value="InterPro"/>
</dbReference>
<dbReference type="PANTHER" id="PTHR22891">
    <property type="entry name" value="EUKARYOTIC TRANSLATION INITIATION FACTOR 2C"/>
    <property type="match status" value="1"/>
</dbReference>
<feature type="domain" description="Piwi" evidence="1">
    <location>
        <begin position="1"/>
        <end position="123"/>
    </location>
</feature>
<dbReference type="SUPFAM" id="SSF53098">
    <property type="entry name" value="Ribonuclease H-like"/>
    <property type="match status" value="1"/>
</dbReference>
<dbReference type="SMART" id="SM00950">
    <property type="entry name" value="Piwi"/>
    <property type="match status" value="1"/>
</dbReference>
<evidence type="ECO:0000313" key="3">
    <source>
        <dbReference type="Proteomes" id="UP000008783"/>
    </source>
</evidence>
<dbReference type="EMBL" id="DS178288">
    <property type="protein sequence ID" value="EFP83869.2"/>
    <property type="molecule type" value="Genomic_DNA"/>
</dbReference>
<keyword evidence="3" id="KW-1185">Reference proteome</keyword>
<dbReference type="GeneID" id="10532558"/>